<name>A0A804I902_MUSAM</name>
<organism evidence="9 10">
    <name type="scientific">Musa acuminata subsp. malaccensis</name>
    <name type="common">Wild banana</name>
    <name type="synonym">Musa malaccensis</name>
    <dbReference type="NCBI Taxonomy" id="214687"/>
    <lineage>
        <taxon>Eukaryota</taxon>
        <taxon>Viridiplantae</taxon>
        <taxon>Streptophyta</taxon>
        <taxon>Embryophyta</taxon>
        <taxon>Tracheophyta</taxon>
        <taxon>Spermatophyta</taxon>
        <taxon>Magnoliopsida</taxon>
        <taxon>Liliopsida</taxon>
        <taxon>Zingiberales</taxon>
        <taxon>Musaceae</taxon>
        <taxon>Musa</taxon>
    </lineage>
</organism>
<dbReference type="SMART" id="SM00504">
    <property type="entry name" value="Ubox"/>
    <property type="match status" value="1"/>
</dbReference>
<keyword evidence="10" id="KW-1185">Reference proteome</keyword>
<evidence type="ECO:0000256" key="6">
    <source>
        <dbReference type="PROSITE-ProRule" id="PRU00259"/>
    </source>
</evidence>
<dbReference type="AlphaFoldDB" id="A0A804I902"/>
<dbReference type="GO" id="GO:0016567">
    <property type="term" value="P:protein ubiquitination"/>
    <property type="evidence" value="ECO:0007669"/>
    <property type="project" value="UniProtKB-UniPathway"/>
</dbReference>
<dbReference type="InterPro" id="IPR003613">
    <property type="entry name" value="Ubox_domain"/>
</dbReference>
<dbReference type="CDD" id="cd16664">
    <property type="entry name" value="RING-Ubox_PUB"/>
    <property type="match status" value="1"/>
</dbReference>
<accession>A0A804I902</accession>
<proteinExistence type="predicted"/>
<dbReference type="Gramene" id="Ma03_t06110.1">
    <property type="protein sequence ID" value="Ma03_p06110.1"/>
    <property type="gene ID" value="Ma03_g06110"/>
</dbReference>
<dbReference type="InterPro" id="IPR016024">
    <property type="entry name" value="ARM-type_fold"/>
</dbReference>
<dbReference type="Pfam" id="PF04564">
    <property type="entry name" value="U-box"/>
    <property type="match status" value="1"/>
</dbReference>
<dbReference type="SUPFAM" id="SSF57850">
    <property type="entry name" value="RING/U-box"/>
    <property type="match status" value="1"/>
</dbReference>
<evidence type="ECO:0000313" key="8">
    <source>
        <dbReference type="EMBL" id="CAG1849318.1"/>
    </source>
</evidence>
<evidence type="ECO:0000256" key="5">
    <source>
        <dbReference type="ARBA" id="ARBA00022786"/>
    </source>
</evidence>
<reference evidence="8" key="1">
    <citation type="submission" date="2021-03" db="EMBL/GenBank/DDBJ databases">
        <authorList>
            <consortium name="Genoscope - CEA"/>
            <person name="William W."/>
        </authorList>
    </citation>
    <scope>NUCLEOTIDE SEQUENCE</scope>
    <source>
        <strain evidence="8">Doubled-haploid Pahang</strain>
    </source>
</reference>
<protein>
    <recommendedName>
        <fullName evidence="3">RING-type E3 ubiquitin transferase</fullName>
        <ecNumber evidence="3">2.3.2.27</ecNumber>
    </recommendedName>
</protein>
<dbReference type="Gene3D" id="1.25.10.10">
    <property type="entry name" value="Leucine-rich Repeat Variant"/>
    <property type="match status" value="2"/>
</dbReference>
<evidence type="ECO:0000313" key="9">
    <source>
        <dbReference type="EnsemblPlants" id="Ma03_p06110.1"/>
    </source>
</evidence>
<gene>
    <name evidence="8" type="ORF">GSMUA_209040.1</name>
</gene>
<evidence type="ECO:0000313" key="10">
    <source>
        <dbReference type="Proteomes" id="UP000012960"/>
    </source>
</evidence>
<dbReference type="FunCoup" id="A0A804I902">
    <property type="interactions" value="1480"/>
</dbReference>
<dbReference type="InterPro" id="IPR013083">
    <property type="entry name" value="Znf_RING/FYVE/PHD"/>
</dbReference>
<dbReference type="UniPathway" id="UPA00143"/>
<dbReference type="Pfam" id="PF25598">
    <property type="entry name" value="ARM_PUB"/>
    <property type="match status" value="1"/>
</dbReference>
<evidence type="ECO:0000256" key="1">
    <source>
        <dbReference type="ARBA" id="ARBA00000900"/>
    </source>
</evidence>
<dbReference type="FunFam" id="3.30.40.10:FF:000442">
    <property type="entry name" value="RING-type E3 ubiquitin transferase"/>
    <property type="match status" value="1"/>
</dbReference>
<dbReference type="Proteomes" id="UP000012960">
    <property type="component" value="Unplaced"/>
</dbReference>
<dbReference type="PANTHER" id="PTHR23315:SF307">
    <property type="entry name" value="U-BOX DOMAIN-CONTAINING PROTEIN 19"/>
    <property type="match status" value="1"/>
</dbReference>
<dbReference type="EnsemblPlants" id="Ma03_t06110.1">
    <property type="protein sequence ID" value="Ma03_p06110.1"/>
    <property type="gene ID" value="Ma03_g06110"/>
</dbReference>
<dbReference type="InterPro" id="IPR011989">
    <property type="entry name" value="ARM-like"/>
</dbReference>
<keyword evidence="4" id="KW-0808">Transferase</keyword>
<dbReference type="InParanoid" id="A0A804I902"/>
<comment type="pathway">
    <text evidence="2">Protein modification; protein ubiquitination.</text>
</comment>
<dbReference type="EMBL" id="HG996468">
    <property type="protein sequence ID" value="CAG1849318.1"/>
    <property type="molecule type" value="Genomic_DNA"/>
</dbReference>
<dbReference type="Gene3D" id="3.30.40.10">
    <property type="entry name" value="Zinc/RING finger domain, C3HC4 (zinc finger)"/>
    <property type="match status" value="1"/>
</dbReference>
<dbReference type="InterPro" id="IPR058678">
    <property type="entry name" value="ARM_PUB"/>
</dbReference>
<dbReference type="EC" id="2.3.2.27" evidence="3"/>
<dbReference type="SUPFAM" id="SSF48371">
    <property type="entry name" value="ARM repeat"/>
    <property type="match status" value="1"/>
</dbReference>
<evidence type="ECO:0000259" key="7">
    <source>
        <dbReference type="PROSITE" id="PS51698"/>
    </source>
</evidence>
<feature type="domain" description="U-box" evidence="7">
    <location>
        <begin position="273"/>
        <end position="347"/>
    </location>
</feature>
<evidence type="ECO:0000256" key="2">
    <source>
        <dbReference type="ARBA" id="ARBA00004906"/>
    </source>
</evidence>
<keyword evidence="5" id="KW-0833">Ubl conjugation pathway</keyword>
<dbReference type="InterPro" id="IPR000225">
    <property type="entry name" value="Armadillo"/>
</dbReference>
<evidence type="ECO:0000256" key="4">
    <source>
        <dbReference type="ARBA" id="ARBA00022679"/>
    </source>
</evidence>
<dbReference type="GO" id="GO:0005737">
    <property type="term" value="C:cytoplasm"/>
    <property type="evidence" value="ECO:0000318"/>
    <property type="project" value="GO_Central"/>
</dbReference>
<dbReference type="PANTHER" id="PTHR23315">
    <property type="entry name" value="U BOX DOMAIN-CONTAINING"/>
    <property type="match status" value="1"/>
</dbReference>
<sequence>MPRPSDRRRFLALPVVQPGANVRPSVLLDALVVLADEILALRACPFRVHRRSAREAIREVVTIREFLADVRRRGSALPDSIVVGFSELYITLQKLRHLLQDCARPGARLWVLMRSERVSSEFLVLVRSISAALDVLPLASIDAVSEVKELIRFVEEQAWKATIETEPDDAQAIRSVSSVLCQFKNGIAPTRSALRQILDHLHIRSWNDCGEEIAFMEELFFESSDDGEEAALLDSLMAFMAYCRAVLFDTMDDEKSADEQLKAQATAMNHVIVNLDYLRCPISLELMTDPVTLATGQTYDRASISRWFESDCLSCPVTGEKLANKDMVPNSAIRNLVEQFCQQNNIRFPEPKAKQKRDVARTEKPLTSAAAGAMAMVAASLVDKLATGTNQEKNKAAHEIRKLSKSNIFNRACLVDAGLVPWLLQLFSSMDTSIQENAVAAVLNISKHPDGSRAIVEVGGLCLIVDVIRYALKSQARQNAVAILFYLSSIEEYRIEIGKIPQAIPTLVELLREGTYRGRKNAVVALYMLLQAPDILPKALDAGAVPVLVALLSSEQEDLAGDAVGVLAKTAERHDGATAILESSAIPQLVEFLRSSTSRSGREKCVSTLLSLCDTGGAKVVRLLGQIPALLPSLYSLVAHGTSQARAKAISLVNCIQSLHGQGYPVIVASAAQEHIIRAQ</sequence>
<dbReference type="PROSITE" id="PS50176">
    <property type="entry name" value="ARM_REPEAT"/>
    <property type="match status" value="2"/>
</dbReference>
<evidence type="ECO:0000256" key="3">
    <source>
        <dbReference type="ARBA" id="ARBA00012483"/>
    </source>
</evidence>
<feature type="repeat" description="ARM" evidence="6">
    <location>
        <begin position="543"/>
        <end position="585"/>
    </location>
</feature>
<dbReference type="OrthoDB" id="10064100at2759"/>
<dbReference type="OMA" id="QKKATYE"/>
<dbReference type="SMART" id="SM00185">
    <property type="entry name" value="ARM"/>
    <property type="match status" value="5"/>
</dbReference>
<comment type="catalytic activity">
    <reaction evidence="1">
        <text>S-ubiquitinyl-[E2 ubiquitin-conjugating enzyme]-L-cysteine + [acceptor protein]-L-lysine = [E2 ubiquitin-conjugating enzyme]-L-cysteine + N(6)-ubiquitinyl-[acceptor protein]-L-lysine.</text>
        <dbReference type="EC" id="2.3.2.27"/>
    </reaction>
</comment>
<dbReference type="GO" id="GO:0061630">
    <property type="term" value="F:ubiquitin protein ligase activity"/>
    <property type="evidence" value="ECO:0007669"/>
    <property type="project" value="UniProtKB-EC"/>
</dbReference>
<feature type="repeat" description="ARM" evidence="6">
    <location>
        <begin position="418"/>
        <end position="460"/>
    </location>
</feature>
<dbReference type="PROSITE" id="PS51698">
    <property type="entry name" value="U_BOX"/>
    <property type="match status" value="1"/>
</dbReference>
<reference evidence="9" key="2">
    <citation type="submission" date="2021-05" db="UniProtKB">
        <authorList>
            <consortium name="EnsemblPlants"/>
        </authorList>
    </citation>
    <scope>IDENTIFICATION</scope>
    <source>
        <strain evidence="9">subsp. malaccensis</strain>
    </source>
</reference>
<dbReference type="GO" id="GO:0005634">
    <property type="term" value="C:nucleus"/>
    <property type="evidence" value="ECO:0000318"/>
    <property type="project" value="GO_Central"/>
</dbReference>
<dbReference type="InterPro" id="IPR045210">
    <property type="entry name" value="RING-Ubox_PUB"/>
</dbReference>